<dbReference type="AlphaFoldDB" id="A0AAD9XI07"/>
<name>A0AAD9XI07_9ROSI</name>
<evidence type="ECO:0000313" key="3">
    <source>
        <dbReference type="Proteomes" id="UP001280121"/>
    </source>
</evidence>
<dbReference type="Proteomes" id="UP001280121">
    <property type="component" value="Unassembled WGS sequence"/>
</dbReference>
<comment type="caution">
    <text evidence="2">The sequence shown here is derived from an EMBL/GenBank/DDBJ whole genome shotgun (WGS) entry which is preliminary data.</text>
</comment>
<accession>A0AAD9XI07</accession>
<dbReference type="InterPro" id="IPR004330">
    <property type="entry name" value="FAR1_DNA_bnd_dom"/>
</dbReference>
<dbReference type="PANTHER" id="PTHR46328">
    <property type="entry name" value="FAR-RED IMPAIRED RESPONSIVE (FAR1) FAMILY PROTEIN-RELATED"/>
    <property type="match status" value="1"/>
</dbReference>
<gene>
    <name evidence="2" type="ORF">Ddye_006206</name>
</gene>
<reference evidence="2" key="1">
    <citation type="journal article" date="2023" name="Plant J.">
        <title>Genome sequences and population genomics provide insights into the demographic history, inbreeding, and mutation load of two 'living fossil' tree species of Dipteronia.</title>
        <authorList>
            <person name="Feng Y."/>
            <person name="Comes H.P."/>
            <person name="Chen J."/>
            <person name="Zhu S."/>
            <person name="Lu R."/>
            <person name="Zhang X."/>
            <person name="Li P."/>
            <person name="Qiu J."/>
            <person name="Olsen K.M."/>
            <person name="Qiu Y."/>
        </authorList>
    </citation>
    <scope>NUCLEOTIDE SEQUENCE</scope>
    <source>
        <strain evidence="2">KIB01</strain>
    </source>
</reference>
<sequence>MDTTDFDWKPRFGMEFDSDEYAYEFYNSYGRRMGFNIIRDTVVKNKHKSEITSRIFVYCKEGFRPQVKRDVLVIKHRAETMTNCDAKLCIKLDRKNIYI</sequence>
<dbReference type="Pfam" id="PF03101">
    <property type="entry name" value="FAR1"/>
    <property type="match status" value="1"/>
</dbReference>
<dbReference type="EMBL" id="JANJYI010000002">
    <property type="protein sequence ID" value="KAK2659673.1"/>
    <property type="molecule type" value="Genomic_DNA"/>
</dbReference>
<protein>
    <recommendedName>
        <fullName evidence="1">FAR1 domain-containing protein</fullName>
    </recommendedName>
</protein>
<keyword evidence="3" id="KW-1185">Reference proteome</keyword>
<organism evidence="2 3">
    <name type="scientific">Dipteronia dyeriana</name>
    <dbReference type="NCBI Taxonomy" id="168575"/>
    <lineage>
        <taxon>Eukaryota</taxon>
        <taxon>Viridiplantae</taxon>
        <taxon>Streptophyta</taxon>
        <taxon>Embryophyta</taxon>
        <taxon>Tracheophyta</taxon>
        <taxon>Spermatophyta</taxon>
        <taxon>Magnoliopsida</taxon>
        <taxon>eudicotyledons</taxon>
        <taxon>Gunneridae</taxon>
        <taxon>Pentapetalae</taxon>
        <taxon>rosids</taxon>
        <taxon>malvids</taxon>
        <taxon>Sapindales</taxon>
        <taxon>Sapindaceae</taxon>
        <taxon>Hippocastanoideae</taxon>
        <taxon>Acereae</taxon>
        <taxon>Dipteronia</taxon>
    </lineage>
</organism>
<dbReference type="PANTHER" id="PTHR46328:SF34">
    <property type="entry name" value="PROTEIN FAR1-RELATED SEQUENCE 5-LIKE"/>
    <property type="match status" value="1"/>
</dbReference>
<proteinExistence type="predicted"/>
<feature type="domain" description="FAR1" evidence="1">
    <location>
        <begin position="24"/>
        <end position="97"/>
    </location>
</feature>
<evidence type="ECO:0000313" key="2">
    <source>
        <dbReference type="EMBL" id="KAK2659673.1"/>
    </source>
</evidence>
<evidence type="ECO:0000259" key="1">
    <source>
        <dbReference type="Pfam" id="PF03101"/>
    </source>
</evidence>